<dbReference type="InterPro" id="IPR027417">
    <property type="entry name" value="P-loop_NTPase"/>
</dbReference>
<evidence type="ECO:0000313" key="3">
    <source>
        <dbReference type="Proteomes" id="UP001179501"/>
    </source>
</evidence>
<dbReference type="InterPro" id="IPR003959">
    <property type="entry name" value="ATPase_AAA_core"/>
</dbReference>
<dbReference type="Pfam" id="PF13304">
    <property type="entry name" value="AAA_21"/>
    <property type="match status" value="2"/>
</dbReference>
<proteinExistence type="predicted"/>
<accession>A0AAE9XJ94</accession>
<sequence length="437" mass="50449">MIQEIKVTNYLSFRDETTLSFEATDDTSIEDVLVVEPRAGTRLLRLALVYGANASGKTNLLLAMHYLRNFWFNIPKNSDENTRVIPFHLDENSINQPTEFQITFFVGSDKYMYEVSLTKKQVFFERLSYDQEGNDIFLPILNRELIKGATNIHFNEKLVNIRKEAVIELEVKCLPNMSVFAAWKQVNIPETAHINQVSLWMEKQVFPCLRPNDNAFNLISGGIKEELRASFKSYLLEAMHQADFNITGFNQKEEEIEIPEGLRRAIIKDREDVKEVKMAHIETEFIHTIFVSGKEKQYSLPEGWQSDGTQRLMNVEAAIYRTTQSQGFLPIDEIDASLHPELIELILERFLKSGGQSQLLITTHYLPLLMLIGDLLRTDCVWFTSKDQSGNTELYSMAEFEGLDEIQSHWMAYKSGMFGALPHIKHSPWHVRDIRNN</sequence>
<dbReference type="PANTHER" id="PTHR40396">
    <property type="entry name" value="ATPASE-LIKE PROTEIN"/>
    <property type="match status" value="1"/>
</dbReference>
<dbReference type="Gene3D" id="3.40.50.300">
    <property type="entry name" value="P-loop containing nucleotide triphosphate hydrolases"/>
    <property type="match status" value="1"/>
</dbReference>
<dbReference type="Proteomes" id="UP001179501">
    <property type="component" value="Chromosome"/>
</dbReference>
<reference evidence="2" key="1">
    <citation type="submission" date="2023-01" db="EMBL/GenBank/DDBJ databases">
        <title>Phages are important unrecognized players in the ecology of the oral pathogen Porphyromonas gingivalis.</title>
        <authorList>
            <person name="Matrishin C.B."/>
            <person name="Kauffman K.M."/>
        </authorList>
    </citation>
    <scope>NUCLEOTIDE SEQUENCE</scope>
    <source>
        <strain evidence="2">ATCC 49417</strain>
    </source>
</reference>
<dbReference type="SUPFAM" id="SSF52540">
    <property type="entry name" value="P-loop containing nucleoside triphosphate hydrolases"/>
    <property type="match status" value="1"/>
</dbReference>
<keyword evidence="2" id="KW-0547">Nucleotide-binding</keyword>
<evidence type="ECO:0000313" key="2">
    <source>
        <dbReference type="EMBL" id="WCG04151.1"/>
    </source>
</evidence>
<dbReference type="PANTHER" id="PTHR40396:SF1">
    <property type="entry name" value="ATPASE AAA-TYPE CORE DOMAIN-CONTAINING PROTEIN"/>
    <property type="match status" value="1"/>
</dbReference>
<feature type="domain" description="ATPase AAA-type core" evidence="1">
    <location>
        <begin position="47"/>
        <end position="143"/>
    </location>
</feature>
<dbReference type="RefSeq" id="WP_077070805.1">
    <property type="nucleotide sequence ID" value="NZ_CP116614.1"/>
</dbReference>
<dbReference type="EMBL" id="CP116614">
    <property type="protein sequence ID" value="WCG04151.1"/>
    <property type="molecule type" value="Genomic_DNA"/>
</dbReference>
<dbReference type="GO" id="GO:0016887">
    <property type="term" value="F:ATP hydrolysis activity"/>
    <property type="evidence" value="ECO:0007669"/>
    <property type="project" value="InterPro"/>
</dbReference>
<organism evidence="2 3">
    <name type="scientific">Porphyromonas gingivalis</name>
    <name type="common">Bacteroides gingivalis</name>
    <dbReference type="NCBI Taxonomy" id="837"/>
    <lineage>
        <taxon>Bacteria</taxon>
        <taxon>Pseudomonadati</taxon>
        <taxon>Bacteroidota</taxon>
        <taxon>Bacteroidia</taxon>
        <taxon>Bacteroidales</taxon>
        <taxon>Porphyromonadaceae</taxon>
        <taxon>Porphyromonas</taxon>
    </lineage>
</organism>
<name>A0AAE9XJ94_PORGN</name>
<dbReference type="GO" id="GO:0005524">
    <property type="term" value="F:ATP binding"/>
    <property type="evidence" value="ECO:0007669"/>
    <property type="project" value="UniProtKB-KW"/>
</dbReference>
<gene>
    <name evidence="2" type="ORF">NY151_05360</name>
</gene>
<keyword evidence="2" id="KW-0067">ATP-binding</keyword>
<dbReference type="AlphaFoldDB" id="A0AAE9XJ94"/>
<evidence type="ECO:0000259" key="1">
    <source>
        <dbReference type="Pfam" id="PF13304"/>
    </source>
</evidence>
<feature type="domain" description="ATPase AAA-type core" evidence="1">
    <location>
        <begin position="268"/>
        <end position="369"/>
    </location>
</feature>
<protein>
    <submittedName>
        <fullName evidence="2">ATP-binding protein</fullName>
    </submittedName>
</protein>